<organism evidence="2 3">
    <name type="scientific">Streptomyces turgidiscabies (strain Car8)</name>
    <dbReference type="NCBI Taxonomy" id="698760"/>
    <lineage>
        <taxon>Bacteria</taxon>
        <taxon>Bacillati</taxon>
        <taxon>Actinomycetota</taxon>
        <taxon>Actinomycetes</taxon>
        <taxon>Kitasatosporales</taxon>
        <taxon>Streptomycetaceae</taxon>
        <taxon>Streptomyces</taxon>
    </lineage>
</organism>
<evidence type="ECO:0000313" key="2">
    <source>
        <dbReference type="EMBL" id="ELP62307.1"/>
    </source>
</evidence>
<reference evidence="2 3" key="1">
    <citation type="journal article" date="2011" name="Plasmid">
        <title>Streptomyces turgidiscabies Car8 contains a modular pathogenicity island that shares virulence genes with other actinobacterial plant pathogens.</title>
        <authorList>
            <person name="Huguet-Tapia J.C."/>
            <person name="Badger J.H."/>
            <person name="Loria R."/>
            <person name="Pettis G.S."/>
        </authorList>
    </citation>
    <scope>NUCLEOTIDE SEQUENCE [LARGE SCALE GENOMIC DNA]</scope>
    <source>
        <strain evidence="2 3">Car8</strain>
    </source>
</reference>
<feature type="compositionally biased region" description="Polar residues" evidence="1">
    <location>
        <begin position="7"/>
        <end position="19"/>
    </location>
</feature>
<sequence length="45" mass="4895">MIEVTKSPAQGESINQNLTAHMPHTPRMRHSTAIPGSSTPPTMRP</sequence>
<evidence type="ECO:0000313" key="3">
    <source>
        <dbReference type="Proteomes" id="UP000010931"/>
    </source>
</evidence>
<feature type="region of interest" description="Disordered" evidence="1">
    <location>
        <begin position="1"/>
        <end position="45"/>
    </location>
</feature>
<comment type="caution">
    <text evidence="2">The sequence shown here is derived from an EMBL/GenBank/DDBJ whole genome shotgun (WGS) entry which is preliminary data.</text>
</comment>
<dbReference type="Proteomes" id="UP000010931">
    <property type="component" value="Unassembled WGS sequence"/>
</dbReference>
<accession>L7ETG1</accession>
<evidence type="ECO:0000256" key="1">
    <source>
        <dbReference type="SAM" id="MobiDB-lite"/>
    </source>
</evidence>
<feature type="compositionally biased region" description="Polar residues" evidence="1">
    <location>
        <begin position="34"/>
        <end position="45"/>
    </location>
</feature>
<dbReference type="EMBL" id="AEJB01000623">
    <property type="protein sequence ID" value="ELP62307.1"/>
    <property type="molecule type" value="Genomic_DNA"/>
</dbReference>
<dbReference type="PATRIC" id="fig|698760.3.peg.8795"/>
<name>L7ETG1_STRT8</name>
<keyword evidence="3" id="KW-1185">Reference proteome</keyword>
<gene>
    <name evidence="2" type="ORF">STRTUCAR8_04773</name>
</gene>
<dbReference type="AlphaFoldDB" id="L7ETG1"/>
<proteinExistence type="predicted"/>
<protein>
    <submittedName>
        <fullName evidence="2">Uncharacterized protein</fullName>
    </submittedName>
</protein>